<name>A0A179B4P1_9ACTO</name>
<dbReference type="GO" id="GO:0004066">
    <property type="term" value="F:asparagine synthase (glutamine-hydrolyzing) activity"/>
    <property type="evidence" value="ECO:0007669"/>
    <property type="project" value="InterPro"/>
</dbReference>
<dbReference type="AlphaFoldDB" id="A0A179B4P1"/>
<organism evidence="2 3">
    <name type="scientific">Peptidiphaga gingivicola</name>
    <dbReference type="NCBI Taxonomy" id="2741497"/>
    <lineage>
        <taxon>Bacteria</taxon>
        <taxon>Bacillati</taxon>
        <taxon>Actinomycetota</taxon>
        <taxon>Actinomycetes</taxon>
        <taxon>Actinomycetales</taxon>
        <taxon>Actinomycetaceae</taxon>
        <taxon>Peptidiphaga</taxon>
    </lineage>
</organism>
<dbReference type="InterPro" id="IPR014729">
    <property type="entry name" value="Rossmann-like_a/b/a_fold"/>
</dbReference>
<dbReference type="STRING" id="1823756.A4H34_02165"/>
<feature type="domain" description="Asparagine synthetase" evidence="1">
    <location>
        <begin position="200"/>
        <end position="582"/>
    </location>
</feature>
<dbReference type="GO" id="GO:0006529">
    <property type="term" value="P:asparagine biosynthetic process"/>
    <property type="evidence" value="ECO:0007669"/>
    <property type="project" value="InterPro"/>
</dbReference>
<keyword evidence="3" id="KW-1185">Reference proteome</keyword>
<comment type="caution">
    <text evidence="2">The sequence shown here is derived from an EMBL/GenBank/DDBJ whole genome shotgun (WGS) entry which is preliminary data.</text>
</comment>
<dbReference type="OrthoDB" id="7053173at2"/>
<dbReference type="InterPro" id="IPR001962">
    <property type="entry name" value="Asn_synthase"/>
</dbReference>
<evidence type="ECO:0000313" key="3">
    <source>
        <dbReference type="Proteomes" id="UP000078368"/>
    </source>
</evidence>
<dbReference type="Gene3D" id="3.40.50.620">
    <property type="entry name" value="HUPs"/>
    <property type="match status" value="1"/>
</dbReference>
<dbReference type="Proteomes" id="UP000078368">
    <property type="component" value="Unassembled WGS sequence"/>
</dbReference>
<sequence>MQTLLETFRPDERRLVSVQLSPYLEWWVADGRRRERLSRSDVGFDAPESMREAILGLPHRATIRRAAEELVHTDSPGVAVLFDGMEVIALVPAWSGESLYWAAKDGVLLLSTSARSIAKEIGADVNRAFLASFLVDGLPLGVMSRISPWDGVQALAPFEMLRADRDLRDSSVNARPVQVPPRIEPTGEEEGDVDDGVTALRQALVEAAYRRCAGHEGVISCDISGGVDSAANAYLLRALHVDFDATHASSSSQYNLDDMWAKRIVNDVGASAAFYPALGSTGLTFDAGAAFPNGYIPETPVMWCDTEGYAKALADRMAPARRRPIRRGRHHAERFDPPPAARLQLMGLGGDELFAPLPAIAWSLAHQAPLRAPRLAIGYCRNNRIPLRRGIPSIASKVRYGRWVSRSMRELASKGSTPNDDLSWSGGFSFPSYMLNDAKELVRAPFDAGRLEPLNEDRTVNQALESLLGQAAIIRQVNDMLGQGGITWTSIFVDPGVVRAALALPLKMRLHPYINKPSLYRAMRGLMPREIFARATKGEYTKDSYETFFARREFLVDELAHGYVGQLGLIDRSALKAKLSMQAVSSEFLFELKRLVAAERWIRSVR</sequence>
<dbReference type="RefSeq" id="WP_064230913.1">
    <property type="nucleotide sequence ID" value="NZ_LVZK01000001.1"/>
</dbReference>
<protein>
    <recommendedName>
        <fullName evidence="1">Asparagine synthetase domain-containing protein</fullName>
    </recommendedName>
</protein>
<reference evidence="2 3" key="1">
    <citation type="submission" date="2016-04" db="EMBL/GenBank/DDBJ databases">
        <title>Peptidophaga gingivicola gen. nov., sp. nov., isolated from human subgingival plaque.</title>
        <authorList>
            <person name="Beall C.J."/>
            <person name="Mokrzan E.M."/>
            <person name="Griffen A.L."/>
            <person name="Leys E.J."/>
        </authorList>
    </citation>
    <scope>NUCLEOTIDE SEQUENCE [LARGE SCALE GENOMIC DNA]</scope>
    <source>
        <strain evidence="2 3">BA112</strain>
    </source>
</reference>
<dbReference type="EMBL" id="LVZK01000001">
    <property type="protein sequence ID" value="OAP86004.1"/>
    <property type="molecule type" value="Genomic_DNA"/>
</dbReference>
<accession>A0A179B4P1</accession>
<proteinExistence type="predicted"/>
<gene>
    <name evidence="2" type="ORF">A4H34_02165</name>
</gene>
<evidence type="ECO:0000313" key="2">
    <source>
        <dbReference type="EMBL" id="OAP86004.1"/>
    </source>
</evidence>
<dbReference type="SUPFAM" id="SSF52402">
    <property type="entry name" value="Adenine nucleotide alpha hydrolases-like"/>
    <property type="match status" value="1"/>
</dbReference>
<dbReference type="Pfam" id="PF00733">
    <property type="entry name" value="Asn_synthase"/>
    <property type="match status" value="1"/>
</dbReference>
<evidence type="ECO:0000259" key="1">
    <source>
        <dbReference type="Pfam" id="PF00733"/>
    </source>
</evidence>